<reference evidence="2 3" key="1">
    <citation type="journal article" date="2021" name="BMC Biol.">
        <title>Horizontally acquired antibacterial genes associated with adaptive radiation of ladybird beetles.</title>
        <authorList>
            <person name="Li H.S."/>
            <person name="Tang X.F."/>
            <person name="Huang Y.H."/>
            <person name="Xu Z.Y."/>
            <person name="Chen M.L."/>
            <person name="Du X.Y."/>
            <person name="Qiu B.Y."/>
            <person name="Chen P.T."/>
            <person name="Zhang W."/>
            <person name="Slipinski A."/>
            <person name="Escalona H.E."/>
            <person name="Waterhouse R.M."/>
            <person name="Zwick A."/>
            <person name="Pang H."/>
        </authorList>
    </citation>
    <scope>NUCLEOTIDE SEQUENCE [LARGE SCALE GENOMIC DNA]</scope>
    <source>
        <strain evidence="2">SYSU2018</strain>
    </source>
</reference>
<dbReference type="InterPro" id="IPR038832">
    <property type="entry name" value="CDCA3"/>
</dbReference>
<comment type="caution">
    <text evidence="2">The sequence shown here is derived from an EMBL/GenBank/DDBJ whole genome shotgun (WGS) entry which is preliminary data.</text>
</comment>
<protein>
    <submittedName>
        <fullName evidence="2">Uncharacterized protein</fullName>
    </submittedName>
</protein>
<dbReference type="PANTHER" id="PTHR34756:SF1">
    <property type="entry name" value="CELL DIVISION CYCLE-ASSOCIATED PROTEIN 3"/>
    <property type="match status" value="1"/>
</dbReference>
<dbReference type="AlphaFoldDB" id="A0ABD2NRV4"/>
<evidence type="ECO:0000313" key="2">
    <source>
        <dbReference type="EMBL" id="KAL3281461.1"/>
    </source>
</evidence>
<dbReference type="PANTHER" id="PTHR34756">
    <property type="entry name" value="CELL DIVISION CYCLE-ASSOCIATED PROTEIN 3"/>
    <property type="match status" value="1"/>
</dbReference>
<feature type="region of interest" description="Disordered" evidence="1">
    <location>
        <begin position="1"/>
        <end position="54"/>
    </location>
</feature>
<sequence length="475" mass="54023">MTMGSAESKTKRKDESEVPSSPKNVPSTPIICAKSSNFQSLSEQDPRSPTDGILRTPIEVPKIEPKSESTISSLLHIIDPRSPTDQFHRTPIIIQNDASSQLPPKLHNKILDNARRNMNYTPTSSSKVNKNSHIKSLISPKLLESSPISKRNNEKRKSFVGLLETNIDYTETNLDNFVKTKSFTSNLTICINENDSFLGTIIKCENCDPRSPSTDFLRTPIQILKKIGEVELEDNINEEVVISQEIDDEVSNTTSLLKIVHLRNSSVERSSIEQEEDHQEREVLNQDLDVNEIIDGKVLNRINNLEVQEEFSSTVSNNSEPPEVMADILKDLITHIETLENAKYDETKSDLQINMKEPIIDLTADVQEFDRKLTQIIYEDTESVSLKHTPKIEIDTKSRNRTPMKDRNMIGEPKKNKLKVSDKPRKSVTVDSKIPIFREKKIKVQCENTPPSNMDIKKKRKLCQPKWDSDKTLVI</sequence>
<accession>A0ABD2NRV4</accession>
<proteinExistence type="predicted"/>
<name>A0ABD2NRV4_9CUCU</name>
<keyword evidence="3" id="KW-1185">Reference proteome</keyword>
<gene>
    <name evidence="2" type="ORF">HHI36_004670</name>
</gene>
<evidence type="ECO:0000256" key="1">
    <source>
        <dbReference type="SAM" id="MobiDB-lite"/>
    </source>
</evidence>
<dbReference type="EMBL" id="JABFTP020000144">
    <property type="protein sequence ID" value="KAL3281461.1"/>
    <property type="molecule type" value="Genomic_DNA"/>
</dbReference>
<feature type="compositionally biased region" description="Polar residues" evidence="1">
    <location>
        <begin position="34"/>
        <end position="43"/>
    </location>
</feature>
<evidence type="ECO:0000313" key="3">
    <source>
        <dbReference type="Proteomes" id="UP001516400"/>
    </source>
</evidence>
<organism evidence="2 3">
    <name type="scientific">Cryptolaemus montrouzieri</name>
    <dbReference type="NCBI Taxonomy" id="559131"/>
    <lineage>
        <taxon>Eukaryota</taxon>
        <taxon>Metazoa</taxon>
        <taxon>Ecdysozoa</taxon>
        <taxon>Arthropoda</taxon>
        <taxon>Hexapoda</taxon>
        <taxon>Insecta</taxon>
        <taxon>Pterygota</taxon>
        <taxon>Neoptera</taxon>
        <taxon>Endopterygota</taxon>
        <taxon>Coleoptera</taxon>
        <taxon>Polyphaga</taxon>
        <taxon>Cucujiformia</taxon>
        <taxon>Coccinelloidea</taxon>
        <taxon>Coccinellidae</taxon>
        <taxon>Scymninae</taxon>
        <taxon>Scymnini</taxon>
        <taxon>Cryptolaemus</taxon>
    </lineage>
</organism>
<dbReference type="Proteomes" id="UP001516400">
    <property type="component" value="Unassembled WGS sequence"/>
</dbReference>
<feature type="compositionally biased region" description="Polar residues" evidence="1">
    <location>
        <begin position="18"/>
        <end position="27"/>
    </location>
</feature>